<keyword evidence="1" id="KW-0479">Metal-binding</keyword>
<organism evidence="4 5">
    <name type="scientific">Gymnopus androsaceus JB14</name>
    <dbReference type="NCBI Taxonomy" id="1447944"/>
    <lineage>
        <taxon>Eukaryota</taxon>
        <taxon>Fungi</taxon>
        <taxon>Dikarya</taxon>
        <taxon>Basidiomycota</taxon>
        <taxon>Agaricomycotina</taxon>
        <taxon>Agaricomycetes</taxon>
        <taxon>Agaricomycetidae</taxon>
        <taxon>Agaricales</taxon>
        <taxon>Marasmiineae</taxon>
        <taxon>Omphalotaceae</taxon>
        <taxon>Gymnopus</taxon>
    </lineage>
</organism>
<dbReference type="GO" id="GO:0006272">
    <property type="term" value="P:leading strand elongation"/>
    <property type="evidence" value="ECO:0007669"/>
    <property type="project" value="TreeGrafter"/>
</dbReference>
<dbReference type="EMBL" id="ML769730">
    <property type="protein sequence ID" value="KAE9388717.1"/>
    <property type="molecule type" value="Genomic_DNA"/>
</dbReference>
<dbReference type="GO" id="GO:0045004">
    <property type="term" value="P:DNA replication proofreading"/>
    <property type="evidence" value="ECO:0007669"/>
    <property type="project" value="TreeGrafter"/>
</dbReference>
<comment type="cofactor">
    <cofactor evidence="1">
        <name>[4Fe-4S] cluster</name>
        <dbReference type="ChEBI" id="CHEBI:49883"/>
    </cofactor>
</comment>
<dbReference type="GO" id="GO:0008622">
    <property type="term" value="C:epsilon DNA polymerase complex"/>
    <property type="evidence" value="ECO:0007669"/>
    <property type="project" value="InterPro"/>
</dbReference>
<keyword evidence="1" id="KW-0238">DNA-binding</keyword>
<evidence type="ECO:0000256" key="1">
    <source>
        <dbReference type="RuleBase" id="RU365029"/>
    </source>
</evidence>
<dbReference type="Gene3D" id="3.30.420.10">
    <property type="entry name" value="Ribonuclease H-like superfamily/Ribonuclease H"/>
    <property type="match status" value="1"/>
</dbReference>
<dbReference type="EMBL" id="ML770163">
    <property type="protein sequence ID" value="KAE9384355.1"/>
    <property type="molecule type" value="Genomic_DNA"/>
</dbReference>
<dbReference type="SUPFAM" id="SSF53098">
    <property type="entry name" value="Ribonuclease H-like"/>
    <property type="match status" value="1"/>
</dbReference>
<comment type="function">
    <text evidence="1">DNA polymerase II participates in chromosomal DNA replication.</text>
</comment>
<comment type="subcellular location">
    <subcellularLocation>
        <location evidence="1">Nucleus</location>
    </subcellularLocation>
</comment>
<keyword evidence="1" id="KW-0548">Nucleotidyltransferase</keyword>
<dbReference type="OrthoDB" id="3048069at2759"/>
<dbReference type="PANTHER" id="PTHR10670:SF0">
    <property type="entry name" value="DNA POLYMERASE EPSILON CATALYTIC SUBUNIT A"/>
    <property type="match status" value="1"/>
</dbReference>
<dbReference type="GO" id="GO:0051539">
    <property type="term" value="F:4 iron, 4 sulfur cluster binding"/>
    <property type="evidence" value="ECO:0007669"/>
    <property type="project" value="UniProtKB-KW"/>
</dbReference>
<dbReference type="InterPro" id="IPR012337">
    <property type="entry name" value="RNaseH-like_sf"/>
</dbReference>
<protein>
    <recommendedName>
        <fullName evidence="1">DNA polymerase epsilon catalytic subunit</fullName>
        <ecNumber evidence="1">2.7.7.7</ecNumber>
    </recommendedName>
</protein>
<dbReference type="PANTHER" id="PTHR10670">
    <property type="entry name" value="DNA POLYMERASE EPSILON CATALYTIC SUBUNIT A"/>
    <property type="match status" value="1"/>
</dbReference>
<dbReference type="Proteomes" id="UP000799118">
    <property type="component" value="Unassembled WGS sequence"/>
</dbReference>
<keyword evidence="1" id="KW-0863">Zinc-finger</keyword>
<keyword evidence="1" id="KW-0539">Nucleus</keyword>
<keyword evidence="5" id="KW-1185">Reference proteome</keyword>
<keyword evidence="1" id="KW-0004">4Fe-4S</keyword>
<evidence type="ECO:0000259" key="2">
    <source>
        <dbReference type="Pfam" id="PF03104"/>
    </source>
</evidence>
<proteinExistence type="inferred from homology"/>
<dbReference type="GO" id="GO:0008270">
    <property type="term" value="F:zinc ion binding"/>
    <property type="evidence" value="ECO:0007669"/>
    <property type="project" value="UniProtKB-KW"/>
</dbReference>
<dbReference type="GO" id="GO:0000278">
    <property type="term" value="P:mitotic cell cycle"/>
    <property type="evidence" value="ECO:0007669"/>
    <property type="project" value="TreeGrafter"/>
</dbReference>
<keyword evidence="1" id="KW-0411">Iron-sulfur</keyword>
<keyword evidence="1" id="KW-0239">DNA-directed DNA polymerase</keyword>
<dbReference type="InterPro" id="IPR036397">
    <property type="entry name" value="RNaseH_sf"/>
</dbReference>
<dbReference type="GO" id="GO:0003677">
    <property type="term" value="F:DNA binding"/>
    <property type="evidence" value="ECO:0007669"/>
    <property type="project" value="UniProtKB-KW"/>
</dbReference>
<keyword evidence="1" id="KW-0235">DNA replication</keyword>
<name>A0A6A4GUA5_9AGAR</name>
<dbReference type="AlphaFoldDB" id="A0A6A4GUA5"/>
<feature type="domain" description="DNA-directed DNA polymerase family B exonuclease" evidence="2">
    <location>
        <begin position="23"/>
        <end position="76"/>
    </location>
</feature>
<keyword evidence="1" id="KW-0408">Iron</keyword>
<gene>
    <name evidence="4" type="ORF">BT96DRAFT_1003933</name>
    <name evidence="3" type="ORF">BT96DRAFT_1008164</name>
</gene>
<dbReference type="GO" id="GO:0006287">
    <property type="term" value="P:base-excision repair, gap-filling"/>
    <property type="evidence" value="ECO:0007669"/>
    <property type="project" value="TreeGrafter"/>
</dbReference>
<dbReference type="Pfam" id="PF03104">
    <property type="entry name" value="DNA_pol_B_exo1"/>
    <property type="match status" value="1"/>
</dbReference>
<reference evidence="4" key="1">
    <citation type="journal article" date="2019" name="Environ. Microbiol.">
        <title>Fungal ecological strategies reflected in gene transcription - a case study of two litter decomposers.</title>
        <authorList>
            <person name="Barbi F."/>
            <person name="Kohler A."/>
            <person name="Barry K."/>
            <person name="Baskaran P."/>
            <person name="Daum C."/>
            <person name="Fauchery L."/>
            <person name="Ihrmark K."/>
            <person name="Kuo A."/>
            <person name="LaButti K."/>
            <person name="Lipzen A."/>
            <person name="Morin E."/>
            <person name="Grigoriev I.V."/>
            <person name="Henrissat B."/>
            <person name="Lindahl B."/>
            <person name="Martin F."/>
        </authorList>
    </citation>
    <scope>NUCLEOTIDE SEQUENCE</scope>
    <source>
        <strain evidence="4">JB14</strain>
    </source>
</reference>
<accession>A0A6A4GUA5</accession>
<comment type="similarity">
    <text evidence="1">Belongs to the DNA polymerase type-B family.</text>
</comment>
<keyword evidence="1" id="KW-0808">Transferase</keyword>
<dbReference type="InterPro" id="IPR006133">
    <property type="entry name" value="DNA-dir_DNA_pol_B_exonuc"/>
</dbReference>
<dbReference type="InterPro" id="IPR029703">
    <property type="entry name" value="POL2"/>
</dbReference>
<comment type="catalytic activity">
    <reaction evidence="1">
        <text>DNA(n) + a 2'-deoxyribonucleoside 5'-triphosphate = DNA(n+1) + diphosphate</text>
        <dbReference type="Rhea" id="RHEA:22508"/>
        <dbReference type="Rhea" id="RHEA-COMP:17339"/>
        <dbReference type="Rhea" id="RHEA-COMP:17340"/>
        <dbReference type="ChEBI" id="CHEBI:33019"/>
        <dbReference type="ChEBI" id="CHEBI:61560"/>
        <dbReference type="ChEBI" id="CHEBI:173112"/>
        <dbReference type="EC" id="2.7.7.7"/>
    </reaction>
</comment>
<dbReference type="EC" id="2.7.7.7" evidence="1"/>
<dbReference type="GO" id="GO:0003887">
    <property type="term" value="F:DNA-directed DNA polymerase activity"/>
    <property type="evidence" value="ECO:0007669"/>
    <property type="project" value="UniProtKB-KW"/>
</dbReference>
<evidence type="ECO:0000313" key="5">
    <source>
        <dbReference type="Proteomes" id="UP000799118"/>
    </source>
</evidence>
<dbReference type="GO" id="GO:0008310">
    <property type="term" value="F:single-stranded DNA 3'-5' DNA exonuclease activity"/>
    <property type="evidence" value="ECO:0007669"/>
    <property type="project" value="TreeGrafter"/>
</dbReference>
<evidence type="ECO:0000313" key="4">
    <source>
        <dbReference type="EMBL" id="KAE9388717.1"/>
    </source>
</evidence>
<evidence type="ECO:0000313" key="3">
    <source>
        <dbReference type="EMBL" id="KAE9384355.1"/>
    </source>
</evidence>
<sequence>MAYDIETTKAPLNFPDQAIDQGIVSEGTEDFEYAPEGGYEGPFIIFNEPNKAATIMHFFSHVQDIKPTVMATFNCDRG</sequence>
<keyword evidence="1" id="KW-0862">Zinc</keyword>
<dbReference type="GO" id="GO:0006297">
    <property type="term" value="P:nucleotide-excision repair, DNA gap filling"/>
    <property type="evidence" value="ECO:0007669"/>
    <property type="project" value="TreeGrafter"/>
</dbReference>